<proteinExistence type="predicted"/>
<keyword evidence="3" id="KW-1185">Reference proteome</keyword>
<dbReference type="Proteomes" id="UP000031036">
    <property type="component" value="Unassembled WGS sequence"/>
</dbReference>
<comment type="caution">
    <text evidence="2">The sequence shown here is derived from an EMBL/GenBank/DDBJ whole genome shotgun (WGS) entry which is preliminary data.</text>
</comment>
<organism evidence="2 3">
    <name type="scientific">Toxocara canis</name>
    <name type="common">Canine roundworm</name>
    <dbReference type="NCBI Taxonomy" id="6265"/>
    <lineage>
        <taxon>Eukaryota</taxon>
        <taxon>Metazoa</taxon>
        <taxon>Ecdysozoa</taxon>
        <taxon>Nematoda</taxon>
        <taxon>Chromadorea</taxon>
        <taxon>Rhabditida</taxon>
        <taxon>Spirurina</taxon>
        <taxon>Ascaridomorpha</taxon>
        <taxon>Ascaridoidea</taxon>
        <taxon>Toxocaridae</taxon>
        <taxon>Toxocara</taxon>
    </lineage>
</organism>
<dbReference type="AlphaFoldDB" id="A0A0B2V9M6"/>
<feature type="region of interest" description="Disordered" evidence="1">
    <location>
        <begin position="1"/>
        <end position="60"/>
    </location>
</feature>
<evidence type="ECO:0000313" key="3">
    <source>
        <dbReference type="Proteomes" id="UP000031036"/>
    </source>
</evidence>
<evidence type="ECO:0000313" key="2">
    <source>
        <dbReference type="EMBL" id="KHN78213.1"/>
    </source>
</evidence>
<sequence length="89" mass="9388">MGLLMANVSNAHSHIPTPTSTPGLTPTRCGETPTPELIRTPTPISPSAATTYANGDDGSQTFSVPLPVRLNNSVFIPHDAVGRNGIHEW</sequence>
<protein>
    <submittedName>
        <fullName evidence="2">Uncharacterized protein</fullName>
    </submittedName>
</protein>
<feature type="compositionally biased region" description="Low complexity" evidence="1">
    <location>
        <begin position="16"/>
        <end position="27"/>
    </location>
</feature>
<accession>A0A0B2V9M6</accession>
<feature type="compositionally biased region" description="Low complexity" evidence="1">
    <location>
        <begin position="40"/>
        <end position="51"/>
    </location>
</feature>
<gene>
    <name evidence="2" type="ORF">Tcan_06688</name>
</gene>
<dbReference type="EMBL" id="JPKZ01002146">
    <property type="protein sequence ID" value="KHN78213.1"/>
    <property type="molecule type" value="Genomic_DNA"/>
</dbReference>
<name>A0A0B2V9M6_TOXCA</name>
<evidence type="ECO:0000256" key="1">
    <source>
        <dbReference type="SAM" id="MobiDB-lite"/>
    </source>
</evidence>
<reference evidence="2 3" key="1">
    <citation type="submission" date="2014-11" db="EMBL/GenBank/DDBJ databases">
        <title>Genetic blueprint of the zoonotic pathogen Toxocara canis.</title>
        <authorList>
            <person name="Zhu X.-Q."/>
            <person name="Korhonen P.K."/>
            <person name="Cai H."/>
            <person name="Young N.D."/>
            <person name="Nejsum P."/>
            <person name="von Samson-Himmelstjerna G."/>
            <person name="Boag P.R."/>
            <person name="Tan P."/>
            <person name="Li Q."/>
            <person name="Min J."/>
            <person name="Yang Y."/>
            <person name="Wang X."/>
            <person name="Fang X."/>
            <person name="Hall R.S."/>
            <person name="Hofmann A."/>
            <person name="Sternberg P.W."/>
            <person name="Jex A.R."/>
            <person name="Gasser R.B."/>
        </authorList>
    </citation>
    <scope>NUCLEOTIDE SEQUENCE [LARGE SCALE GENOMIC DNA]</scope>
    <source>
        <strain evidence="2">PN_DK_2014</strain>
    </source>
</reference>